<evidence type="ECO:0000313" key="3">
    <source>
        <dbReference type="Proteomes" id="UP001055057"/>
    </source>
</evidence>
<accession>A0ABQ4TYH5</accession>
<name>A0ABQ4TYH5_9HYPH</name>
<keyword evidence="3" id="KW-1185">Reference proteome</keyword>
<reference evidence="2" key="2">
    <citation type="submission" date="2021-08" db="EMBL/GenBank/DDBJ databases">
        <authorList>
            <person name="Tani A."/>
            <person name="Ola A."/>
            <person name="Ogura Y."/>
            <person name="Katsura K."/>
            <person name="Hayashi T."/>
        </authorList>
    </citation>
    <scope>NUCLEOTIDE SEQUENCE</scope>
    <source>
        <strain evidence="2">DSM 23632</strain>
    </source>
</reference>
<comment type="caution">
    <text evidence="2">The sequence shown here is derived from an EMBL/GenBank/DDBJ whole genome shotgun (WGS) entry which is preliminary data.</text>
</comment>
<evidence type="ECO:0008006" key="4">
    <source>
        <dbReference type="Google" id="ProtNLM"/>
    </source>
</evidence>
<dbReference type="RefSeq" id="WP_147813527.1">
    <property type="nucleotide sequence ID" value="NZ_BPRB01000095.1"/>
</dbReference>
<keyword evidence="1" id="KW-0175">Coiled coil</keyword>
<evidence type="ECO:0000256" key="1">
    <source>
        <dbReference type="SAM" id="Coils"/>
    </source>
</evidence>
<proteinExistence type="predicted"/>
<protein>
    <recommendedName>
        <fullName evidence="4">Chemotaxis protein</fullName>
    </recommendedName>
</protein>
<gene>
    <name evidence="2" type="ORF">MPOCJGCO_1880</name>
</gene>
<organism evidence="2 3">
    <name type="scientific">Methylobacterium trifolii</name>
    <dbReference type="NCBI Taxonomy" id="1003092"/>
    <lineage>
        <taxon>Bacteria</taxon>
        <taxon>Pseudomonadati</taxon>
        <taxon>Pseudomonadota</taxon>
        <taxon>Alphaproteobacteria</taxon>
        <taxon>Hyphomicrobiales</taxon>
        <taxon>Methylobacteriaceae</taxon>
        <taxon>Methylobacterium</taxon>
    </lineage>
</organism>
<reference evidence="2" key="1">
    <citation type="journal article" date="2021" name="Front. Microbiol.">
        <title>Comprehensive Comparative Genomics and Phenotyping of Methylobacterium Species.</title>
        <authorList>
            <person name="Alessa O."/>
            <person name="Ogura Y."/>
            <person name="Fujitani Y."/>
            <person name="Takami H."/>
            <person name="Hayashi T."/>
            <person name="Sahin N."/>
            <person name="Tani A."/>
        </authorList>
    </citation>
    <scope>NUCLEOTIDE SEQUENCE</scope>
    <source>
        <strain evidence="2">DSM 23632</strain>
    </source>
</reference>
<evidence type="ECO:0000313" key="2">
    <source>
        <dbReference type="EMBL" id="GJE59778.1"/>
    </source>
</evidence>
<dbReference type="Proteomes" id="UP001055057">
    <property type="component" value="Unassembled WGS sequence"/>
</dbReference>
<dbReference type="EMBL" id="BPRB01000095">
    <property type="protein sequence ID" value="GJE59778.1"/>
    <property type="molecule type" value="Genomic_DNA"/>
</dbReference>
<sequence>MRGENFPHVFEAGVYSLAAGLAGALAAGSARGDRWVAEARADQAEAATLDSLAVVGQALARDRRELAKLRAENAALKAEVAAYRAAAVQAAAVARRDGRRVA</sequence>
<feature type="coiled-coil region" evidence="1">
    <location>
        <begin position="59"/>
        <end position="86"/>
    </location>
</feature>